<comment type="caution">
    <text evidence="1">The sequence shown here is derived from an EMBL/GenBank/DDBJ whole genome shotgun (WGS) entry which is preliminary data.</text>
</comment>
<reference evidence="1" key="1">
    <citation type="submission" date="2021-02" db="EMBL/GenBank/DDBJ databases">
        <authorList>
            <person name="Nowell W R."/>
        </authorList>
    </citation>
    <scope>NUCLEOTIDE SEQUENCE</scope>
</reference>
<dbReference type="AlphaFoldDB" id="A0A8S3A392"/>
<dbReference type="SUPFAM" id="SSF48452">
    <property type="entry name" value="TPR-like"/>
    <property type="match status" value="1"/>
</dbReference>
<evidence type="ECO:0008006" key="3">
    <source>
        <dbReference type="Google" id="ProtNLM"/>
    </source>
</evidence>
<evidence type="ECO:0000313" key="2">
    <source>
        <dbReference type="Proteomes" id="UP000681720"/>
    </source>
</evidence>
<dbReference type="Gene3D" id="1.25.40.10">
    <property type="entry name" value="Tetratricopeptide repeat domain"/>
    <property type="match status" value="1"/>
</dbReference>
<feature type="non-terminal residue" evidence="1">
    <location>
        <position position="81"/>
    </location>
</feature>
<dbReference type="EMBL" id="CAJOBJ010122060">
    <property type="protein sequence ID" value="CAF4680709.1"/>
    <property type="molecule type" value="Genomic_DNA"/>
</dbReference>
<dbReference type="Proteomes" id="UP000681720">
    <property type="component" value="Unassembled WGS sequence"/>
</dbReference>
<organism evidence="1 2">
    <name type="scientific">Rotaria magnacalcarata</name>
    <dbReference type="NCBI Taxonomy" id="392030"/>
    <lineage>
        <taxon>Eukaryota</taxon>
        <taxon>Metazoa</taxon>
        <taxon>Spiralia</taxon>
        <taxon>Gnathifera</taxon>
        <taxon>Rotifera</taxon>
        <taxon>Eurotatoria</taxon>
        <taxon>Bdelloidea</taxon>
        <taxon>Philodinida</taxon>
        <taxon>Philodinidae</taxon>
        <taxon>Rotaria</taxon>
    </lineage>
</organism>
<gene>
    <name evidence="1" type="ORF">GIL414_LOCUS42268</name>
</gene>
<feature type="non-terminal residue" evidence="1">
    <location>
        <position position="1"/>
    </location>
</feature>
<name>A0A8S3A392_9BILA</name>
<dbReference type="InterPro" id="IPR011990">
    <property type="entry name" value="TPR-like_helical_dom_sf"/>
</dbReference>
<dbReference type="Pfam" id="PF13424">
    <property type="entry name" value="TPR_12"/>
    <property type="match status" value="1"/>
</dbReference>
<sequence length="81" mass="8782">GIANTHWALHEYPEAIDHVQRALTIRESFVPPNKPSIAATIAILASIYQDCGNIGLAIDLSKKALNRFESLPSTDPSILAD</sequence>
<protein>
    <recommendedName>
        <fullName evidence="3">Tetratricopeptide repeat protein</fullName>
    </recommendedName>
</protein>
<proteinExistence type="predicted"/>
<evidence type="ECO:0000313" key="1">
    <source>
        <dbReference type="EMBL" id="CAF4680709.1"/>
    </source>
</evidence>
<accession>A0A8S3A392</accession>